<evidence type="ECO:0000256" key="2">
    <source>
        <dbReference type="SAM" id="SignalP"/>
    </source>
</evidence>
<sequence>MFFNKSTLALAFVALANLVSAGQTPACLLSVIGASSNPADLATLCGSDMKNIESQIANKCGDNTQSALKFYANTCNAAGHKVDISSVTATSSGFVTATATSGSATGSVGTSPTGSSASGSASGSASTPKATANAAAGLQFQGTALAAAVFVGAAALL</sequence>
<protein>
    <submittedName>
        <fullName evidence="3">Period circadian protein</fullName>
    </submittedName>
</protein>
<evidence type="ECO:0000313" key="4">
    <source>
        <dbReference type="Proteomes" id="UP001213681"/>
    </source>
</evidence>
<feature type="chain" id="PRO_5041920648" evidence="2">
    <location>
        <begin position="22"/>
        <end position="157"/>
    </location>
</feature>
<organism evidence="3 4">
    <name type="scientific">Penicillium daleae</name>
    <dbReference type="NCBI Taxonomy" id="63821"/>
    <lineage>
        <taxon>Eukaryota</taxon>
        <taxon>Fungi</taxon>
        <taxon>Dikarya</taxon>
        <taxon>Ascomycota</taxon>
        <taxon>Pezizomycotina</taxon>
        <taxon>Eurotiomycetes</taxon>
        <taxon>Eurotiomycetidae</taxon>
        <taxon>Eurotiales</taxon>
        <taxon>Aspergillaceae</taxon>
        <taxon>Penicillium</taxon>
    </lineage>
</organism>
<keyword evidence="2" id="KW-0732">Signal</keyword>
<accession>A0AAD6G560</accession>
<reference evidence="3" key="1">
    <citation type="submission" date="2022-12" db="EMBL/GenBank/DDBJ databases">
        <authorList>
            <person name="Petersen C."/>
        </authorList>
    </citation>
    <scope>NUCLEOTIDE SEQUENCE</scope>
    <source>
        <strain evidence="3">IBT 16125</strain>
    </source>
</reference>
<comment type="caution">
    <text evidence="3">The sequence shown here is derived from an EMBL/GenBank/DDBJ whole genome shotgun (WGS) entry which is preliminary data.</text>
</comment>
<reference evidence="3" key="2">
    <citation type="journal article" date="2023" name="IMA Fungus">
        <title>Comparative genomic study of the Penicillium genus elucidates a diverse pangenome and 15 lateral gene transfer events.</title>
        <authorList>
            <person name="Petersen C."/>
            <person name="Sorensen T."/>
            <person name="Nielsen M.R."/>
            <person name="Sondergaard T.E."/>
            <person name="Sorensen J.L."/>
            <person name="Fitzpatrick D.A."/>
            <person name="Frisvad J.C."/>
            <person name="Nielsen K.L."/>
        </authorList>
    </citation>
    <scope>NUCLEOTIDE SEQUENCE</scope>
    <source>
        <strain evidence="3">IBT 16125</strain>
    </source>
</reference>
<dbReference type="EMBL" id="JAPVEA010000004">
    <property type="protein sequence ID" value="KAJ5455920.1"/>
    <property type="molecule type" value="Genomic_DNA"/>
</dbReference>
<name>A0AAD6G560_9EURO</name>
<dbReference type="Proteomes" id="UP001213681">
    <property type="component" value="Unassembled WGS sequence"/>
</dbReference>
<dbReference type="AlphaFoldDB" id="A0AAD6G560"/>
<feature type="signal peptide" evidence="2">
    <location>
        <begin position="1"/>
        <end position="21"/>
    </location>
</feature>
<feature type="region of interest" description="Disordered" evidence="1">
    <location>
        <begin position="99"/>
        <end position="124"/>
    </location>
</feature>
<proteinExistence type="predicted"/>
<keyword evidence="4" id="KW-1185">Reference proteome</keyword>
<dbReference type="GeneID" id="81597809"/>
<evidence type="ECO:0000313" key="3">
    <source>
        <dbReference type="EMBL" id="KAJ5455920.1"/>
    </source>
</evidence>
<evidence type="ECO:0000256" key="1">
    <source>
        <dbReference type="SAM" id="MobiDB-lite"/>
    </source>
</evidence>
<dbReference type="RefSeq" id="XP_056768293.1">
    <property type="nucleotide sequence ID" value="XM_056907566.1"/>
</dbReference>
<gene>
    <name evidence="3" type="ORF">N7458_004184</name>
</gene>